<feature type="domain" description="ABC transporter" evidence="9">
    <location>
        <begin position="401"/>
        <end position="638"/>
    </location>
</feature>
<keyword evidence="3" id="KW-0547">Nucleotide-binding</keyword>
<accession>A0A9D1XCU4</accession>
<protein>
    <submittedName>
        <fullName evidence="11">ATP-binding cassette domain-containing protein</fullName>
    </submittedName>
</protein>
<evidence type="ECO:0000256" key="5">
    <source>
        <dbReference type="ARBA" id="ARBA00022989"/>
    </source>
</evidence>
<dbReference type="InterPro" id="IPR039421">
    <property type="entry name" value="Type_1_exporter"/>
</dbReference>
<evidence type="ECO:0000256" key="7">
    <source>
        <dbReference type="SAM" id="MobiDB-lite"/>
    </source>
</evidence>
<sequence length="644" mass="73023">MIQYCFRAVRLTASRVPVLFFSEAALEALHAAAAAGYLLILQVFIDAVIGGVSRWPLFFVLLLLILAAETVSSAGIDALTLRMEQRFCASVSAELLRKVLALEYEQTEQKENQEIFYRMKDQPAKKVFSLGRYVVRAASSFLMMIFSACIMGRVHPALAVLFLLLCLLRVRLDFLSISKMNQMFSGQTRDEHRLSYLQSLFTDKNALYEWKIFGCIPYFLKRSKEISGAVLRDRLRATLRTQKYYVCSTVTTIVLFVCVFLWLTASVLAERVTIGMFTSVLSGLAALINQSTAMSFELSEMSRKFRDIRYYQQFLELPEEKPASPGDPKRQREKDVTVQPSELLRHPAIKNRFAMGWMPTGTMFSHGLRSRCADLAERLQNDSPSELPEDRAEEKKQLPVLEFCHVSFRYPGSGRYALQDVSFTMYAGQRIALVGANGSGKSTLAKLVCRLYRPESGEIFLYGRPLNGYSRRELQDIFAVIFQDFLEYQLSLGENMELCPRVGHVEQEEVSRVLEACGGGTLADLKLDQNLGNIEEDAVNLSKGQWQRLAVARAMLADAPFMLLDEPTAALDPIAESRLYENFAKLGQGKSSILITHRLGSVKICDQILVLDGGRLIQQGTHERLMEQEGLYRRMFREQSKWYQ</sequence>
<feature type="transmembrane region" description="Helical" evidence="8">
    <location>
        <begin position="20"/>
        <end position="45"/>
    </location>
</feature>
<dbReference type="PROSITE" id="PS00211">
    <property type="entry name" value="ABC_TRANSPORTER_1"/>
    <property type="match status" value="1"/>
</dbReference>
<evidence type="ECO:0000256" key="2">
    <source>
        <dbReference type="ARBA" id="ARBA00022692"/>
    </source>
</evidence>
<dbReference type="Gene3D" id="1.20.1560.10">
    <property type="entry name" value="ABC transporter type 1, transmembrane domain"/>
    <property type="match status" value="1"/>
</dbReference>
<evidence type="ECO:0000256" key="3">
    <source>
        <dbReference type="ARBA" id="ARBA00022741"/>
    </source>
</evidence>
<feature type="transmembrane region" description="Helical" evidence="8">
    <location>
        <begin position="154"/>
        <end position="172"/>
    </location>
</feature>
<evidence type="ECO:0000256" key="1">
    <source>
        <dbReference type="ARBA" id="ARBA00004651"/>
    </source>
</evidence>
<comment type="subcellular location">
    <subcellularLocation>
        <location evidence="1">Cell membrane</location>
        <topology evidence="1">Multi-pass membrane protein</topology>
    </subcellularLocation>
</comment>
<keyword evidence="6 8" id="KW-0472">Membrane</keyword>
<dbReference type="GO" id="GO:0005886">
    <property type="term" value="C:plasma membrane"/>
    <property type="evidence" value="ECO:0007669"/>
    <property type="project" value="UniProtKB-SubCell"/>
</dbReference>
<name>A0A9D1XCU4_9FIRM</name>
<dbReference type="Proteomes" id="UP000886890">
    <property type="component" value="Unassembled WGS sequence"/>
</dbReference>
<keyword evidence="5 8" id="KW-1133">Transmembrane helix</keyword>
<dbReference type="InterPro" id="IPR017871">
    <property type="entry name" value="ABC_transporter-like_CS"/>
</dbReference>
<keyword evidence="4 11" id="KW-0067">ATP-binding</keyword>
<dbReference type="InterPro" id="IPR036640">
    <property type="entry name" value="ABC1_TM_sf"/>
</dbReference>
<feature type="transmembrane region" description="Helical" evidence="8">
    <location>
        <begin position="57"/>
        <end position="76"/>
    </location>
</feature>
<evidence type="ECO:0000313" key="12">
    <source>
        <dbReference type="Proteomes" id="UP000886890"/>
    </source>
</evidence>
<dbReference type="PANTHER" id="PTHR24221">
    <property type="entry name" value="ATP-BINDING CASSETTE SUB-FAMILY B"/>
    <property type="match status" value="1"/>
</dbReference>
<dbReference type="AlphaFoldDB" id="A0A9D1XCU4"/>
<dbReference type="CDD" id="cd03228">
    <property type="entry name" value="ABCC_MRP_Like"/>
    <property type="match status" value="1"/>
</dbReference>
<evidence type="ECO:0000256" key="6">
    <source>
        <dbReference type="ARBA" id="ARBA00023136"/>
    </source>
</evidence>
<dbReference type="InterPro" id="IPR003593">
    <property type="entry name" value="AAA+_ATPase"/>
</dbReference>
<feature type="transmembrane region" description="Helical" evidence="8">
    <location>
        <begin position="244"/>
        <end position="268"/>
    </location>
</feature>
<reference evidence="11" key="2">
    <citation type="submission" date="2021-04" db="EMBL/GenBank/DDBJ databases">
        <authorList>
            <person name="Gilroy R."/>
        </authorList>
    </citation>
    <scope>NUCLEOTIDE SEQUENCE</scope>
    <source>
        <strain evidence="11">CHK183-1962</strain>
    </source>
</reference>
<dbReference type="Gene3D" id="3.40.50.300">
    <property type="entry name" value="P-loop containing nucleotide triphosphate hydrolases"/>
    <property type="match status" value="1"/>
</dbReference>
<dbReference type="SUPFAM" id="SSF90123">
    <property type="entry name" value="ABC transporter transmembrane region"/>
    <property type="match status" value="1"/>
</dbReference>
<dbReference type="PROSITE" id="PS50893">
    <property type="entry name" value="ABC_TRANSPORTER_2"/>
    <property type="match status" value="1"/>
</dbReference>
<dbReference type="PROSITE" id="PS50929">
    <property type="entry name" value="ABC_TM1F"/>
    <property type="match status" value="1"/>
</dbReference>
<dbReference type="Pfam" id="PF00005">
    <property type="entry name" value="ABC_tran"/>
    <property type="match status" value="1"/>
</dbReference>
<feature type="region of interest" description="Disordered" evidence="7">
    <location>
        <begin position="319"/>
        <end position="338"/>
    </location>
</feature>
<feature type="compositionally biased region" description="Basic and acidic residues" evidence="7">
    <location>
        <begin position="319"/>
        <end position="336"/>
    </location>
</feature>
<dbReference type="SUPFAM" id="SSF52540">
    <property type="entry name" value="P-loop containing nucleoside triphosphate hydrolases"/>
    <property type="match status" value="1"/>
</dbReference>
<dbReference type="GO" id="GO:0005524">
    <property type="term" value="F:ATP binding"/>
    <property type="evidence" value="ECO:0007669"/>
    <property type="project" value="UniProtKB-KW"/>
</dbReference>
<evidence type="ECO:0000259" key="9">
    <source>
        <dbReference type="PROSITE" id="PS50893"/>
    </source>
</evidence>
<keyword evidence="2 8" id="KW-0812">Transmembrane</keyword>
<comment type="caution">
    <text evidence="11">The sequence shown here is derived from an EMBL/GenBank/DDBJ whole genome shotgun (WGS) entry which is preliminary data.</text>
</comment>
<feature type="domain" description="ABC transmembrane type-1" evidence="10">
    <location>
        <begin position="28"/>
        <end position="303"/>
    </location>
</feature>
<proteinExistence type="predicted"/>
<dbReference type="GO" id="GO:0034040">
    <property type="term" value="F:ATPase-coupled lipid transmembrane transporter activity"/>
    <property type="evidence" value="ECO:0007669"/>
    <property type="project" value="TreeGrafter"/>
</dbReference>
<reference evidence="11" key="1">
    <citation type="journal article" date="2021" name="PeerJ">
        <title>Extensive microbial diversity within the chicken gut microbiome revealed by metagenomics and culture.</title>
        <authorList>
            <person name="Gilroy R."/>
            <person name="Ravi A."/>
            <person name="Getino M."/>
            <person name="Pursley I."/>
            <person name="Horton D.L."/>
            <person name="Alikhan N.F."/>
            <person name="Baker D."/>
            <person name="Gharbi K."/>
            <person name="Hall N."/>
            <person name="Watson M."/>
            <person name="Adriaenssens E.M."/>
            <person name="Foster-Nyarko E."/>
            <person name="Jarju S."/>
            <person name="Secka A."/>
            <person name="Antonio M."/>
            <person name="Oren A."/>
            <person name="Chaudhuri R.R."/>
            <person name="La Ragione R."/>
            <person name="Hildebrand F."/>
            <person name="Pallen M.J."/>
        </authorList>
    </citation>
    <scope>NUCLEOTIDE SEQUENCE</scope>
    <source>
        <strain evidence="11">CHK183-1962</strain>
    </source>
</reference>
<dbReference type="InterPro" id="IPR027417">
    <property type="entry name" value="P-loop_NTPase"/>
</dbReference>
<dbReference type="InterPro" id="IPR011527">
    <property type="entry name" value="ABC1_TM_dom"/>
</dbReference>
<dbReference type="GO" id="GO:0016887">
    <property type="term" value="F:ATP hydrolysis activity"/>
    <property type="evidence" value="ECO:0007669"/>
    <property type="project" value="InterPro"/>
</dbReference>
<dbReference type="PANTHER" id="PTHR24221:SF654">
    <property type="entry name" value="ATP-BINDING CASSETTE SUB-FAMILY B MEMBER 6"/>
    <property type="match status" value="1"/>
</dbReference>
<gene>
    <name evidence="11" type="ORF">H9734_04520</name>
</gene>
<evidence type="ECO:0000313" key="11">
    <source>
        <dbReference type="EMBL" id="HIX76845.1"/>
    </source>
</evidence>
<dbReference type="GO" id="GO:0140359">
    <property type="term" value="F:ABC-type transporter activity"/>
    <property type="evidence" value="ECO:0007669"/>
    <property type="project" value="InterPro"/>
</dbReference>
<dbReference type="InterPro" id="IPR003439">
    <property type="entry name" value="ABC_transporter-like_ATP-bd"/>
</dbReference>
<organism evidence="11 12">
    <name type="scientific">Candidatus Fusicatenibacter merdavium</name>
    <dbReference type="NCBI Taxonomy" id="2838600"/>
    <lineage>
        <taxon>Bacteria</taxon>
        <taxon>Bacillati</taxon>
        <taxon>Bacillota</taxon>
        <taxon>Clostridia</taxon>
        <taxon>Lachnospirales</taxon>
        <taxon>Lachnospiraceae</taxon>
        <taxon>Fusicatenibacter</taxon>
    </lineage>
</organism>
<feature type="transmembrane region" description="Helical" evidence="8">
    <location>
        <begin position="127"/>
        <end position="148"/>
    </location>
</feature>
<evidence type="ECO:0000256" key="8">
    <source>
        <dbReference type="SAM" id="Phobius"/>
    </source>
</evidence>
<evidence type="ECO:0000259" key="10">
    <source>
        <dbReference type="PROSITE" id="PS50929"/>
    </source>
</evidence>
<evidence type="ECO:0000256" key="4">
    <source>
        <dbReference type="ARBA" id="ARBA00022840"/>
    </source>
</evidence>
<dbReference type="SMART" id="SM00382">
    <property type="entry name" value="AAA"/>
    <property type="match status" value="1"/>
</dbReference>
<dbReference type="EMBL" id="DXEK01000072">
    <property type="protein sequence ID" value="HIX76845.1"/>
    <property type="molecule type" value="Genomic_DNA"/>
</dbReference>